<dbReference type="InterPro" id="IPR017926">
    <property type="entry name" value="GATASE"/>
</dbReference>
<dbReference type="PROSITE" id="PS51273">
    <property type="entry name" value="GATASE_TYPE_1"/>
    <property type="match status" value="1"/>
</dbReference>
<evidence type="ECO:0000313" key="3">
    <source>
        <dbReference type="Proteomes" id="UP001597280"/>
    </source>
</evidence>
<reference evidence="3" key="1">
    <citation type="journal article" date="2019" name="Int. J. Syst. Evol. Microbiol.">
        <title>The Global Catalogue of Microorganisms (GCM) 10K type strain sequencing project: providing services to taxonomists for standard genome sequencing and annotation.</title>
        <authorList>
            <consortium name="The Broad Institute Genomics Platform"/>
            <consortium name="The Broad Institute Genome Sequencing Center for Infectious Disease"/>
            <person name="Wu L."/>
            <person name="Ma J."/>
        </authorList>
    </citation>
    <scope>NUCLEOTIDE SEQUENCE [LARGE SCALE GENOMIC DNA]</scope>
    <source>
        <strain evidence="3">JCM 11650</strain>
    </source>
</reference>
<dbReference type="CDD" id="cd01741">
    <property type="entry name" value="GATase1_1"/>
    <property type="match status" value="1"/>
</dbReference>
<dbReference type="PANTHER" id="PTHR42695:SF5">
    <property type="entry name" value="GLUTAMINE AMIDOTRANSFERASE YLR126C-RELATED"/>
    <property type="match status" value="1"/>
</dbReference>
<dbReference type="InterPro" id="IPR044992">
    <property type="entry name" value="ChyE-like"/>
</dbReference>
<dbReference type="NCBIfam" id="NF005743">
    <property type="entry name" value="PRK07567.1"/>
    <property type="match status" value="1"/>
</dbReference>
<keyword evidence="2" id="KW-0315">Glutamine amidotransferase</keyword>
<dbReference type="Pfam" id="PF00117">
    <property type="entry name" value="GATase"/>
    <property type="match status" value="1"/>
</dbReference>
<name>A0ABW4PY62_9MICO</name>
<proteinExistence type="predicted"/>
<comment type="caution">
    <text evidence="2">The sequence shown here is derived from an EMBL/GenBank/DDBJ whole genome shotgun (WGS) entry which is preliminary data.</text>
</comment>
<dbReference type="EMBL" id="JBHUFL010000002">
    <property type="protein sequence ID" value="MFD1834376.1"/>
    <property type="molecule type" value="Genomic_DNA"/>
</dbReference>
<protein>
    <submittedName>
        <fullName evidence="2">Glutamine amidotransferase</fullName>
    </submittedName>
</protein>
<keyword evidence="3" id="KW-1185">Reference proteome</keyword>
<evidence type="ECO:0000313" key="2">
    <source>
        <dbReference type="EMBL" id="MFD1834376.1"/>
    </source>
</evidence>
<organism evidence="2 3">
    <name type="scientific">Brachybacterium rhamnosum</name>
    <dbReference type="NCBI Taxonomy" id="173361"/>
    <lineage>
        <taxon>Bacteria</taxon>
        <taxon>Bacillati</taxon>
        <taxon>Actinomycetota</taxon>
        <taxon>Actinomycetes</taxon>
        <taxon>Micrococcales</taxon>
        <taxon>Dermabacteraceae</taxon>
        <taxon>Brachybacterium</taxon>
    </lineage>
</organism>
<dbReference type="Gene3D" id="3.40.50.880">
    <property type="match status" value="1"/>
</dbReference>
<dbReference type="InterPro" id="IPR029062">
    <property type="entry name" value="Class_I_gatase-like"/>
</dbReference>
<dbReference type="RefSeq" id="WP_343903711.1">
    <property type="nucleotide sequence ID" value="NZ_BAAAIS010000002.1"/>
</dbReference>
<dbReference type="PANTHER" id="PTHR42695">
    <property type="entry name" value="GLUTAMINE AMIDOTRANSFERASE YLR126C-RELATED"/>
    <property type="match status" value="1"/>
</dbReference>
<dbReference type="SUPFAM" id="SSF52317">
    <property type="entry name" value="Class I glutamine amidotransferase-like"/>
    <property type="match status" value="1"/>
</dbReference>
<feature type="domain" description="Glutamine amidotransferase" evidence="1">
    <location>
        <begin position="48"/>
        <end position="194"/>
    </location>
</feature>
<sequence length="245" mass="26839">MKPFVLISTRPEDDVAEREHESVLRFTGLDERDLRRVRLEKEEAPVLRADEVSGVILAGSPFTVSEPAETKSALELATEPKLFSVLDQVIAQDLPFLGACYGVGALGTHQGARIDRTYGEELSAVEVALTEEGLADPLVRAAGLPPVFTGLVGHKEAVHTLPPAATVLATGEACPVQMFRIGTRQYATQFHPEMDVPLLLERAARYQEHGYFDPEQMDELFGALGQQHADEAPLLLRGFAEHFAR</sequence>
<accession>A0ABW4PY62</accession>
<evidence type="ECO:0000259" key="1">
    <source>
        <dbReference type="Pfam" id="PF00117"/>
    </source>
</evidence>
<dbReference type="Proteomes" id="UP001597280">
    <property type="component" value="Unassembled WGS sequence"/>
</dbReference>
<gene>
    <name evidence="2" type="ORF">ACFSDA_04720</name>
</gene>